<evidence type="ECO:0000313" key="2">
    <source>
        <dbReference type="Proteomes" id="UP000176923"/>
    </source>
</evidence>
<evidence type="ECO:0000313" key="1">
    <source>
        <dbReference type="EMBL" id="OGG17084.1"/>
    </source>
</evidence>
<dbReference type="EMBL" id="MFJL01000003">
    <property type="protein sequence ID" value="OGG17084.1"/>
    <property type="molecule type" value="Genomic_DNA"/>
</dbReference>
<protein>
    <submittedName>
        <fullName evidence="1">Uncharacterized protein</fullName>
    </submittedName>
</protein>
<proteinExistence type="predicted"/>
<accession>A0A1F5ZXK9</accession>
<gene>
    <name evidence="1" type="ORF">A3D77_05725</name>
</gene>
<dbReference type="Proteomes" id="UP000176923">
    <property type="component" value="Unassembled WGS sequence"/>
</dbReference>
<reference evidence="1 2" key="1">
    <citation type="journal article" date="2016" name="Nat. Commun.">
        <title>Thousands of microbial genomes shed light on interconnected biogeochemical processes in an aquifer system.</title>
        <authorList>
            <person name="Anantharaman K."/>
            <person name="Brown C.T."/>
            <person name="Hug L.A."/>
            <person name="Sharon I."/>
            <person name="Castelle C.J."/>
            <person name="Probst A.J."/>
            <person name="Thomas B.C."/>
            <person name="Singh A."/>
            <person name="Wilkins M.J."/>
            <person name="Karaoz U."/>
            <person name="Brodie E.L."/>
            <person name="Williams K.H."/>
            <person name="Hubbard S.S."/>
            <person name="Banfield J.F."/>
        </authorList>
    </citation>
    <scope>NUCLEOTIDE SEQUENCE [LARGE SCALE GENOMIC DNA]</scope>
</reference>
<dbReference type="STRING" id="1798382.A3D77_05725"/>
<organism evidence="1 2">
    <name type="scientific">Candidatus Gottesmanbacteria bacterium RIFCSPHIGHO2_02_FULL_39_11</name>
    <dbReference type="NCBI Taxonomy" id="1798382"/>
    <lineage>
        <taxon>Bacteria</taxon>
        <taxon>Candidatus Gottesmaniibacteriota</taxon>
    </lineage>
</organism>
<comment type="caution">
    <text evidence="1">The sequence shown here is derived from an EMBL/GenBank/DDBJ whole genome shotgun (WGS) entry which is preliminary data.</text>
</comment>
<name>A0A1F5ZXK9_9BACT</name>
<dbReference type="AlphaFoldDB" id="A0A1F5ZXK9"/>
<sequence length="155" mass="17876">MQNLTSYNTSSFDPYSNPLGLFMLTNSGTVDSRVFVDTNINKIYESKEVVRPNIYLTSYVNSFLLQKQHFFPTENIDISFYQVSSDDIQDETRTSVHTNVLAEKIIKVAKNIGAKLFEKLTWDQKIFMAKTAGVIEFENRIDINSVFSYIKTYEP</sequence>